<accession>A0A7C4TGK2</accession>
<dbReference type="InterPro" id="IPR036520">
    <property type="entry name" value="UPF0759_sf"/>
</dbReference>
<reference evidence="1" key="1">
    <citation type="journal article" date="2020" name="mSystems">
        <title>Genome- and Community-Level Interaction Insights into Carbon Utilization and Element Cycling Functions of Hydrothermarchaeota in Hydrothermal Sediment.</title>
        <authorList>
            <person name="Zhou Z."/>
            <person name="Liu Y."/>
            <person name="Xu W."/>
            <person name="Pan J."/>
            <person name="Luo Z.H."/>
            <person name="Li M."/>
        </authorList>
    </citation>
    <scope>NUCLEOTIDE SEQUENCE [LARGE SCALE GENOMIC DNA]</scope>
    <source>
        <strain evidence="1">SpSt-774</strain>
    </source>
</reference>
<dbReference type="PANTHER" id="PTHR30348">
    <property type="entry name" value="UNCHARACTERIZED PROTEIN YECE"/>
    <property type="match status" value="1"/>
</dbReference>
<organism evidence="1">
    <name type="scientific">candidate division WOR-3 bacterium</name>
    <dbReference type="NCBI Taxonomy" id="2052148"/>
    <lineage>
        <taxon>Bacteria</taxon>
        <taxon>Bacteria division WOR-3</taxon>
    </lineage>
</organism>
<dbReference type="Gene3D" id="3.20.20.410">
    <property type="entry name" value="Protein of unknown function UPF0759"/>
    <property type="match status" value="1"/>
</dbReference>
<sequence length="249" mass="29811">MKKYYKNEFNIFTINKMIKVGCCGFPVAHSRYYKVLEVIEVQSTFYDFVNPENLRKWREKAPGNFEFVLKAFQFITHPATSPTYKRARHLENLKLENLGNFQPTREVLKCYEILKDYATILKTKIVIFQSPPGFKPEKENIKNMKNFFNKIDRKDFIFGWESRGRWQPEEIEKICKELGLIHVVDPFLRAPTYGKIFYYRLHGGRGYKHQFMDEELEKLAEMVKNKTGYVMFNNITMFDDAQRFLKFLK</sequence>
<dbReference type="InterPro" id="IPR002763">
    <property type="entry name" value="DUF72"/>
</dbReference>
<protein>
    <submittedName>
        <fullName evidence="1">DUF72 domain-containing protein</fullName>
    </submittedName>
</protein>
<evidence type="ECO:0000313" key="1">
    <source>
        <dbReference type="EMBL" id="HGV96921.1"/>
    </source>
</evidence>
<dbReference type="PANTHER" id="PTHR30348:SF4">
    <property type="entry name" value="DUF72 DOMAIN-CONTAINING PROTEIN"/>
    <property type="match status" value="1"/>
</dbReference>
<proteinExistence type="predicted"/>
<gene>
    <name evidence="1" type="ORF">ENV60_01310</name>
</gene>
<dbReference type="EMBL" id="DTGZ01000024">
    <property type="protein sequence ID" value="HGV96921.1"/>
    <property type="molecule type" value="Genomic_DNA"/>
</dbReference>
<dbReference type="AlphaFoldDB" id="A0A7C4TGK2"/>
<comment type="caution">
    <text evidence="1">The sequence shown here is derived from an EMBL/GenBank/DDBJ whole genome shotgun (WGS) entry which is preliminary data.</text>
</comment>
<dbReference type="SUPFAM" id="SSF117396">
    <property type="entry name" value="TM1631-like"/>
    <property type="match status" value="1"/>
</dbReference>
<dbReference type="Pfam" id="PF01904">
    <property type="entry name" value="DUF72"/>
    <property type="match status" value="1"/>
</dbReference>
<name>A0A7C4TGK2_UNCW3</name>